<evidence type="ECO:0000313" key="2">
    <source>
        <dbReference type="Proteomes" id="UP001631993"/>
    </source>
</evidence>
<sequence>MTVPGTLWQPGMLLTPDRLLANDDQDGIALVSFTTQTSWTQAVVFPEAYPAVPSGVTTEIQSGAGPTARWDTRAISITATGFTLFAYITDLANSAVTWSNVPVFWRATY</sequence>
<protein>
    <submittedName>
        <fullName evidence="1">Uncharacterized protein</fullName>
    </submittedName>
</protein>
<evidence type="ECO:0000313" key="1">
    <source>
        <dbReference type="EMBL" id="MFM9646607.1"/>
    </source>
</evidence>
<keyword evidence="2" id="KW-1185">Reference proteome</keyword>
<proteinExistence type="predicted"/>
<name>A0ABW9IF33_STRGJ</name>
<dbReference type="RefSeq" id="WP_369279677.1">
    <property type="nucleotide sequence ID" value="NZ_JBJVMW010000053.1"/>
</dbReference>
<organism evidence="1 2">
    <name type="scientific">Streptomyces galilaeus</name>
    <dbReference type="NCBI Taxonomy" id="33899"/>
    <lineage>
        <taxon>Bacteria</taxon>
        <taxon>Bacillati</taxon>
        <taxon>Actinomycetota</taxon>
        <taxon>Actinomycetes</taxon>
        <taxon>Kitasatosporales</taxon>
        <taxon>Streptomycetaceae</taxon>
        <taxon>Streptomyces</taxon>
    </lineage>
</organism>
<gene>
    <name evidence="1" type="ORF">ACKI1S_10695</name>
</gene>
<comment type="caution">
    <text evidence="1">The sequence shown here is derived from an EMBL/GenBank/DDBJ whole genome shotgun (WGS) entry which is preliminary data.</text>
</comment>
<accession>A0ABW9IF33</accession>
<dbReference type="Proteomes" id="UP001631993">
    <property type="component" value="Unassembled WGS sequence"/>
</dbReference>
<reference evidence="1 2" key="1">
    <citation type="submission" date="2024-12" db="EMBL/GenBank/DDBJ databases">
        <title>Forecasting of Potato common scab and diversities of Pathogenic streptomyces spp. in china.</title>
        <authorList>
            <person name="Handique U."/>
            <person name="Wu J."/>
        </authorList>
    </citation>
    <scope>NUCLEOTIDE SEQUENCE [LARGE SCALE GENOMIC DNA]</scope>
    <source>
        <strain evidence="1 2">ZRIMU1585</strain>
    </source>
</reference>
<dbReference type="EMBL" id="JBJVNE010000005">
    <property type="protein sequence ID" value="MFM9646607.1"/>
    <property type="molecule type" value="Genomic_DNA"/>
</dbReference>